<name>A0ABD3QS61_9STRA</name>
<accession>A0ABD3QS61</accession>
<evidence type="ECO:0000313" key="1">
    <source>
        <dbReference type="EMBL" id="KAL3803215.1"/>
    </source>
</evidence>
<dbReference type="Proteomes" id="UP001516023">
    <property type="component" value="Unassembled WGS sequence"/>
</dbReference>
<dbReference type="EMBL" id="JABMIG020000015">
    <property type="protein sequence ID" value="KAL3803215.1"/>
    <property type="molecule type" value="Genomic_DNA"/>
</dbReference>
<comment type="caution">
    <text evidence="1">The sequence shown here is derived from an EMBL/GenBank/DDBJ whole genome shotgun (WGS) entry which is preliminary data.</text>
</comment>
<sequence length="108" mass="12241">MKLIGDFQQANLYHKQCSGDGILHSSSRYDGKGSKLKKMVHKRGTLFKQVLHWFLAPTLSDEDAEIMNNFVQPKELDLNNNGVLLKAKVKAQFKFYQEAKLSLCSNPA</sequence>
<keyword evidence="2" id="KW-1185">Reference proteome</keyword>
<gene>
    <name evidence="1" type="ORF">HJC23_003490</name>
</gene>
<evidence type="ECO:0008006" key="3">
    <source>
        <dbReference type="Google" id="ProtNLM"/>
    </source>
</evidence>
<evidence type="ECO:0000313" key="2">
    <source>
        <dbReference type="Proteomes" id="UP001516023"/>
    </source>
</evidence>
<protein>
    <recommendedName>
        <fullName evidence="3">LAGLIDADG homing endonuclease</fullName>
    </recommendedName>
</protein>
<organism evidence="1 2">
    <name type="scientific">Cyclotella cryptica</name>
    <dbReference type="NCBI Taxonomy" id="29204"/>
    <lineage>
        <taxon>Eukaryota</taxon>
        <taxon>Sar</taxon>
        <taxon>Stramenopiles</taxon>
        <taxon>Ochrophyta</taxon>
        <taxon>Bacillariophyta</taxon>
        <taxon>Coscinodiscophyceae</taxon>
        <taxon>Thalassiosirophycidae</taxon>
        <taxon>Stephanodiscales</taxon>
        <taxon>Stephanodiscaceae</taxon>
        <taxon>Cyclotella</taxon>
    </lineage>
</organism>
<dbReference type="AlphaFoldDB" id="A0ABD3QS61"/>
<proteinExistence type="predicted"/>
<reference evidence="1 2" key="1">
    <citation type="journal article" date="2020" name="G3 (Bethesda)">
        <title>Improved Reference Genome for Cyclotella cryptica CCMP332, a Model for Cell Wall Morphogenesis, Salinity Adaptation, and Lipid Production in Diatoms (Bacillariophyta).</title>
        <authorList>
            <person name="Roberts W.R."/>
            <person name="Downey K.M."/>
            <person name="Ruck E.C."/>
            <person name="Traller J.C."/>
            <person name="Alverson A.J."/>
        </authorList>
    </citation>
    <scope>NUCLEOTIDE SEQUENCE [LARGE SCALE GENOMIC DNA]</scope>
    <source>
        <strain evidence="1 2">CCMP332</strain>
    </source>
</reference>